<feature type="transmembrane region" description="Helical" evidence="2">
    <location>
        <begin position="208"/>
        <end position="225"/>
    </location>
</feature>
<evidence type="ECO:0000256" key="2">
    <source>
        <dbReference type="SAM" id="Phobius"/>
    </source>
</evidence>
<feature type="region of interest" description="Disordered" evidence="1">
    <location>
        <begin position="101"/>
        <end position="122"/>
    </location>
</feature>
<feature type="transmembrane region" description="Helical" evidence="2">
    <location>
        <begin position="74"/>
        <end position="92"/>
    </location>
</feature>
<evidence type="ECO:0000313" key="5">
    <source>
        <dbReference type="Proteomes" id="UP001597526"/>
    </source>
</evidence>
<protein>
    <submittedName>
        <fullName evidence="4">Sulfite exporter TauE/SafE family protein</fullName>
    </submittedName>
</protein>
<dbReference type="InterPro" id="IPR039447">
    <property type="entry name" value="UreH-like_TM_dom"/>
</dbReference>
<keyword evidence="2" id="KW-1133">Transmembrane helix</keyword>
<dbReference type="InterPro" id="IPR052776">
    <property type="entry name" value="Chloro_ReproSupport/MetalTrans"/>
</dbReference>
<evidence type="ECO:0000256" key="1">
    <source>
        <dbReference type="SAM" id="MobiDB-lite"/>
    </source>
</evidence>
<dbReference type="PANTHER" id="PTHR33876">
    <property type="entry name" value="UNNAMED PRODUCT"/>
    <property type="match status" value="1"/>
</dbReference>
<sequence>MITTLFSAILASILHVISGPDHLAAVTPLAISSQKRGWKVGLVWGFGHLIGMLLIGVLFLLFKEVIPIETISGYSEQLVAIVLIIVGLWAFYRIFNEKKKHTQPHTHSDGNTHIHSYESDSEHHSHKKEMKQNILSSLSIGFLHGLAGVAHFILLLPVLAFETKLEGVQYIIGFAIGTVLAMTAYAFILGNIARYSKKANDPIFFKGIRFAGGLFAIVIGIYWLYLTF</sequence>
<keyword evidence="2" id="KW-0812">Transmembrane</keyword>
<gene>
    <name evidence="4" type="ORF">ACFSQJ_07285</name>
</gene>
<dbReference type="Pfam" id="PF13386">
    <property type="entry name" value="DsbD_2"/>
    <property type="match status" value="1"/>
</dbReference>
<feature type="transmembrane region" description="Helical" evidence="2">
    <location>
        <begin position="134"/>
        <end position="161"/>
    </location>
</feature>
<feature type="compositionally biased region" description="Basic and acidic residues" evidence="1">
    <location>
        <begin position="106"/>
        <end position="122"/>
    </location>
</feature>
<accession>A0ABW5MWJ5</accession>
<dbReference type="Proteomes" id="UP001597526">
    <property type="component" value="Unassembled WGS sequence"/>
</dbReference>
<keyword evidence="2" id="KW-0472">Membrane</keyword>
<reference evidence="5" key="1">
    <citation type="journal article" date="2019" name="Int. J. Syst. Evol. Microbiol.">
        <title>The Global Catalogue of Microorganisms (GCM) 10K type strain sequencing project: providing services to taxonomists for standard genome sequencing and annotation.</title>
        <authorList>
            <consortium name="The Broad Institute Genomics Platform"/>
            <consortium name="The Broad Institute Genome Sequencing Center for Infectious Disease"/>
            <person name="Wu L."/>
            <person name="Ma J."/>
        </authorList>
    </citation>
    <scope>NUCLEOTIDE SEQUENCE [LARGE SCALE GENOMIC DNA]</scope>
    <source>
        <strain evidence="5">KCTC 52368</strain>
    </source>
</reference>
<feature type="domain" description="Urease accessory protein UreH-like transmembrane" evidence="3">
    <location>
        <begin position="26"/>
        <end position="221"/>
    </location>
</feature>
<keyword evidence="5" id="KW-1185">Reference proteome</keyword>
<organism evidence="4 5">
    <name type="scientific">Croceitalea marina</name>
    <dbReference type="NCBI Taxonomy" id="1775166"/>
    <lineage>
        <taxon>Bacteria</taxon>
        <taxon>Pseudomonadati</taxon>
        <taxon>Bacteroidota</taxon>
        <taxon>Flavobacteriia</taxon>
        <taxon>Flavobacteriales</taxon>
        <taxon>Flavobacteriaceae</taxon>
        <taxon>Croceitalea</taxon>
    </lineage>
</organism>
<dbReference type="EMBL" id="JBHULB010000008">
    <property type="protein sequence ID" value="MFD2586728.1"/>
    <property type="molecule type" value="Genomic_DNA"/>
</dbReference>
<dbReference type="RefSeq" id="WP_377766308.1">
    <property type="nucleotide sequence ID" value="NZ_JBHULB010000008.1"/>
</dbReference>
<feature type="transmembrane region" description="Helical" evidence="2">
    <location>
        <begin position="167"/>
        <end position="188"/>
    </location>
</feature>
<evidence type="ECO:0000313" key="4">
    <source>
        <dbReference type="EMBL" id="MFD2586728.1"/>
    </source>
</evidence>
<comment type="caution">
    <text evidence="4">The sequence shown here is derived from an EMBL/GenBank/DDBJ whole genome shotgun (WGS) entry which is preliminary data.</text>
</comment>
<name>A0ABW5MWJ5_9FLAO</name>
<feature type="transmembrane region" description="Helical" evidence="2">
    <location>
        <begin position="42"/>
        <end position="62"/>
    </location>
</feature>
<proteinExistence type="predicted"/>
<evidence type="ECO:0000259" key="3">
    <source>
        <dbReference type="Pfam" id="PF13386"/>
    </source>
</evidence>
<dbReference type="PANTHER" id="PTHR33876:SF4">
    <property type="entry name" value="CHLOROPLAST PROTEIN FOR GROWTH AND FERTILITY 2"/>
    <property type="match status" value="1"/>
</dbReference>